<feature type="compositionally biased region" description="Basic and acidic residues" evidence="1">
    <location>
        <begin position="202"/>
        <end position="235"/>
    </location>
</feature>
<organism evidence="2 3">
    <name type="scientific">Monosporascus ibericus</name>
    <dbReference type="NCBI Taxonomy" id="155417"/>
    <lineage>
        <taxon>Eukaryota</taxon>
        <taxon>Fungi</taxon>
        <taxon>Dikarya</taxon>
        <taxon>Ascomycota</taxon>
        <taxon>Pezizomycotina</taxon>
        <taxon>Sordariomycetes</taxon>
        <taxon>Xylariomycetidae</taxon>
        <taxon>Xylariales</taxon>
        <taxon>Xylariales incertae sedis</taxon>
        <taxon>Monosporascus</taxon>
    </lineage>
</organism>
<gene>
    <name evidence="2" type="ORF">DL764_000842</name>
</gene>
<dbReference type="OrthoDB" id="2431475at2759"/>
<evidence type="ECO:0000256" key="1">
    <source>
        <dbReference type="SAM" id="MobiDB-lite"/>
    </source>
</evidence>
<sequence length="422" mass="48139">MPPHDLLTDNYVAELLAKEAADCSLKYSAMGLDAYKSDKRPANQPKPNTRFLNNIIRDTNSHNRAMLAKENAESRARLRELEEAENQRRREEERKLRKVKPAPSDTRKRMLGDIAAHLGGPSKKRKTESTDSSTSKSEDWKAKPASQNPRSERGKETSRRDGDAKPNNSQKELLADSHSAHREQGRRSEKIRKSSRGETYSDGDKGKGKDSQRDSFTEADDVRHHTYRGKDPDRNRRTRSPNSRERSHRHRSPGRKDPLFHDHDSSSRRRRISPLRSRNDRPGSDSDPLDDIIGPAPAPEPAIRRRGRGANSNTSGIDSRFAPDYDPRLDVTPEPEDPEGDWDNAVEAFRDRVKWKQQGAERLRSAGFTEEEIRKWEKGGDKDESDVRWTKSGGLREWDRGKVISDDGNVTVEAEWGRLKDT</sequence>
<protein>
    <recommendedName>
        <fullName evidence="4">Pre-mRNA-splicing factor 38B</fullName>
    </recommendedName>
</protein>
<feature type="compositionally biased region" description="Basic and acidic residues" evidence="1">
    <location>
        <begin position="254"/>
        <end position="267"/>
    </location>
</feature>
<feature type="region of interest" description="Disordered" evidence="1">
    <location>
        <begin position="70"/>
        <end position="342"/>
    </location>
</feature>
<dbReference type="PANTHER" id="PTHR40132">
    <property type="entry name" value="PRE-MRNA-SPLICING FACTOR 38B"/>
    <property type="match status" value="1"/>
</dbReference>
<feature type="compositionally biased region" description="Basic and acidic residues" evidence="1">
    <location>
        <begin position="321"/>
        <end position="331"/>
    </location>
</feature>
<proteinExistence type="predicted"/>
<dbReference type="EMBL" id="QJNU01000022">
    <property type="protein sequence ID" value="RYP10132.1"/>
    <property type="molecule type" value="Genomic_DNA"/>
</dbReference>
<dbReference type="AlphaFoldDB" id="A0A4Q4TTL0"/>
<reference evidence="2 3" key="1">
    <citation type="submission" date="2018-06" db="EMBL/GenBank/DDBJ databases">
        <title>Complete Genomes of Monosporascus.</title>
        <authorList>
            <person name="Robinson A.J."/>
            <person name="Natvig D.O."/>
        </authorList>
    </citation>
    <scope>NUCLEOTIDE SEQUENCE [LARGE SCALE GENOMIC DNA]</scope>
    <source>
        <strain evidence="2 3">CBS 110550</strain>
    </source>
</reference>
<evidence type="ECO:0000313" key="2">
    <source>
        <dbReference type="EMBL" id="RYP10132.1"/>
    </source>
</evidence>
<feature type="compositionally biased region" description="Basic and acidic residues" evidence="1">
    <location>
        <begin position="70"/>
        <end position="95"/>
    </location>
</feature>
<feature type="compositionally biased region" description="Basic and acidic residues" evidence="1">
    <location>
        <begin position="150"/>
        <end position="164"/>
    </location>
</feature>
<feature type="compositionally biased region" description="Acidic residues" evidence="1">
    <location>
        <begin position="333"/>
        <end position="342"/>
    </location>
</feature>
<name>A0A4Q4TTL0_9PEZI</name>
<evidence type="ECO:0000313" key="3">
    <source>
        <dbReference type="Proteomes" id="UP000293360"/>
    </source>
</evidence>
<feature type="compositionally biased region" description="Basic and acidic residues" evidence="1">
    <location>
        <begin position="173"/>
        <end position="196"/>
    </location>
</feature>
<evidence type="ECO:0008006" key="4">
    <source>
        <dbReference type="Google" id="ProtNLM"/>
    </source>
</evidence>
<dbReference type="STRING" id="155417.A0A4Q4TTL0"/>
<comment type="caution">
    <text evidence="2">The sequence shown here is derived from an EMBL/GenBank/DDBJ whole genome shotgun (WGS) entry which is preliminary data.</text>
</comment>
<keyword evidence="3" id="KW-1185">Reference proteome</keyword>
<dbReference type="PANTHER" id="PTHR40132:SF1">
    <property type="entry name" value="PRE-MRNA-SPLICING FACTOR 38B"/>
    <property type="match status" value="1"/>
</dbReference>
<accession>A0A4Q4TTL0</accession>
<dbReference type="Proteomes" id="UP000293360">
    <property type="component" value="Unassembled WGS sequence"/>
</dbReference>